<dbReference type="PROSITE" id="PS51170">
    <property type="entry name" value="CW"/>
    <property type="match status" value="4"/>
</dbReference>
<feature type="repeat" description="Cell wall-binding" evidence="2">
    <location>
        <begin position="49"/>
        <end position="68"/>
    </location>
</feature>
<feature type="non-terminal residue" evidence="5">
    <location>
        <position position="324"/>
    </location>
</feature>
<reference evidence="5" key="2">
    <citation type="journal article" date="2022" name="Nat. Biotechnol.">
        <title>Carbon-negative production of acetone and isopropanol by gas fermentation at industrial pilot scale.</title>
        <authorList>
            <person name="Liew F.E."/>
            <person name="Nogle R."/>
            <person name="Abdalla T."/>
            <person name="Rasor B.J."/>
            <person name="Canter C."/>
            <person name="Jensen R.O."/>
            <person name="Wang L."/>
            <person name="Strutz J."/>
            <person name="Chirania P."/>
            <person name="De Tissera S."/>
            <person name="Mueller A.P."/>
            <person name="Ruan Z."/>
            <person name="Gao A."/>
            <person name="Tran L."/>
            <person name="Engle N.L."/>
            <person name="Bromley J.C."/>
            <person name="Daniell J."/>
            <person name="Conrado R."/>
            <person name="Tschaplinski T.J."/>
            <person name="Giannone R.J."/>
            <person name="Hettich R.L."/>
            <person name="Karim A.S."/>
            <person name="Simpson S.D."/>
            <person name="Brown S.D."/>
            <person name="Leang C."/>
            <person name="Jewett M.C."/>
            <person name="Kopke M."/>
        </authorList>
    </citation>
    <scope>NUCLEOTIDE SEQUENCE</scope>
    <source>
        <strain evidence="5">DJ015</strain>
    </source>
</reference>
<feature type="repeat" description="Cell wall-binding" evidence="2">
    <location>
        <begin position="89"/>
        <end position="108"/>
    </location>
</feature>
<evidence type="ECO:0000256" key="2">
    <source>
        <dbReference type="PROSITE-ProRule" id="PRU00591"/>
    </source>
</evidence>
<dbReference type="Pfam" id="PF19127">
    <property type="entry name" value="Choline_bind_3"/>
    <property type="match status" value="1"/>
</dbReference>
<name>A0AAW3WJ34_CLOBE</name>
<feature type="compositionally biased region" description="Low complexity" evidence="3">
    <location>
        <begin position="201"/>
        <end position="230"/>
    </location>
</feature>
<feature type="signal peptide" evidence="4">
    <location>
        <begin position="1"/>
        <end position="29"/>
    </location>
</feature>
<accession>A0AAW3WJ34</accession>
<organism evidence="5 6">
    <name type="scientific">Clostridium beijerinckii</name>
    <name type="common">Clostridium MP</name>
    <dbReference type="NCBI Taxonomy" id="1520"/>
    <lineage>
        <taxon>Bacteria</taxon>
        <taxon>Bacillati</taxon>
        <taxon>Bacillota</taxon>
        <taxon>Clostridia</taxon>
        <taxon>Eubacteriales</taxon>
        <taxon>Clostridiaceae</taxon>
        <taxon>Clostridium</taxon>
    </lineage>
</organism>
<keyword evidence="4" id="KW-0732">Signal</keyword>
<feature type="chain" id="PRO_5043856678" evidence="4">
    <location>
        <begin position="30"/>
        <end position="324"/>
    </location>
</feature>
<evidence type="ECO:0000256" key="3">
    <source>
        <dbReference type="SAM" id="MobiDB-lite"/>
    </source>
</evidence>
<feature type="repeat" description="Cell wall-binding" evidence="2">
    <location>
        <begin position="69"/>
        <end position="88"/>
    </location>
</feature>
<dbReference type="Gene3D" id="2.10.270.10">
    <property type="entry name" value="Cholin Binding"/>
    <property type="match status" value="3"/>
</dbReference>
<proteinExistence type="predicted"/>
<keyword evidence="1" id="KW-0677">Repeat</keyword>
<dbReference type="Gene3D" id="2.60.120.200">
    <property type="match status" value="1"/>
</dbReference>
<evidence type="ECO:0000256" key="1">
    <source>
        <dbReference type="ARBA" id="ARBA00022737"/>
    </source>
</evidence>
<dbReference type="EMBL" id="JABAGV010000630">
    <property type="protein sequence ID" value="MBC2478656.1"/>
    <property type="molecule type" value="Genomic_DNA"/>
</dbReference>
<evidence type="ECO:0000313" key="6">
    <source>
        <dbReference type="Proteomes" id="UP001194098"/>
    </source>
</evidence>
<dbReference type="Proteomes" id="UP001194098">
    <property type="component" value="Unassembled WGS sequence"/>
</dbReference>
<evidence type="ECO:0000313" key="5">
    <source>
        <dbReference type="EMBL" id="MBC2478656.1"/>
    </source>
</evidence>
<gene>
    <name evidence="5" type="ORF">HGI39_29140</name>
</gene>
<dbReference type="AlphaFoldDB" id="A0AAW3WJ34"/>
<feature type="repeat" description="Cell wall-binding" evidence="2">
    <location>
        <begin position="109"/>
        <end position="128"/>
    </location>
</feature>
<dbReference type="SUPFAM" id="SSF69360">
    <property type="entry name" value="Cell wall binding repeat"/>
    <property type="match status" value="1"/>
</dbReference>
<reference evidence="5" key="1">
    <citation type="submission" date="2020-04" db="EMBL/GenBank/DDBJ databases">
        <authorList>
            <person name="Brown S."/>
        </authorList>
    </citation>
    <scope>NUCLEOTIDE SEQUENCE</scope>
    <source>
        <strain evidence="5">DJ015</strain>
    </source>
</reference>
<sequence length="324" mass="35705">MKKVKLRKVIAAVVATSIIPAILSSGASAEWKQLSENGTWSYIDNNELATNWKLIDGIWYNFDSSGVMRTGWINDSGTWYFTDTTGAMKTGWINDRGAWYFADGSGAMKTGWINDKGTWYFTNTSGAMQTGIVEVDGKVYSLASSGAMQTGKVMIDNKEYNFSNNGDAIGEIPKVSKAFDGKGATVTKQADKPANTETLLSSTATKKSSSNRSSSGNASSGNSGSNVGNANQEQDKWKMVWSDEFNGDNLDTNKWSYQYGNGTEYNAVDWGNNEKEFYTDKNTKVEDGNLIIEARKEETPIKYGDKEYKYSSARIRTLGKYSKT</sequence>
<comment type="caution">
    <text evidence="5">The sequence shown here is derived from an EMBL/GenBank/DDBJ whole genome shotgun (WGS) entry which is preliminary data.</text>
</comment>
<dbReference type="SUPFAM" id="SSF49899">
    <property type="entry name" value="Concanavalin A-like lectins/glucanases"/>
    <property type="match status" value="1"/>
</dbReference>
<protein>
    <submittedName>
        <fullName evidence="5">Glucan 1,3-beta-glucosidase</fullName>
    </submittedName>
</protein>
<evidence type="ECO:0000256" key="4">
    <source>
        <dbReference type="SAM" id="SignalP"/>
    </source>
</evidence>
<dbReference type="InterPro" id="IPR018337">
    <property type="entry name" value="Cell_wall/Cho-bd_repeat"/>
</dbReference>
<feature type="region of interest" description="Disordered" evidence="3">
    <location>
        <begin position="185"/>
        <end position="230"/>
    </location>
</feature>
<dbReference type="InterPro" id="IPR013320">
    <property type="entry name" value="ConA-like_dom_sf"/>
</dbReference>
<dbReference type="Pfam" id="PF01473">
    <property type="entry name" value="Choline_bind_1"/>
    <property type="match status" value="1"/>
</dbReference>